<comment type="caution">
    <text evidence="1">The sequence shown here is derived from an EMBL/GenBank/DDBJ whole genome shotgun (WGS) entry which is preliminary data.</text>
</comment>
<protein>
    <submittedName>
        <fullName evidence="1">12130_t:CDS:1</fullName>
    </submittedName>
</protein>
<sequence length="57" mass="6752">MKYIKLVINNYVETEYLIYINLAIQYGTDIMGKWIQGDPEERKLPDGRITTFNRLAK</sequence>
<dbReference type="AlphaFoldDB" id="A0A9N8YSA4"/>
<evidence type="ECO:0000313" key="1">
    <source>
        <dbReference type="EMBL" id="CAG8445091.1"/>
    </source>
</evidence>
<organism evidence="1 2">
    <name type="scientific">Funneliformis mosseae</name>
    <name type="common">Endomycorrhizal fungus</name>
    <name type="synonym">Glomus mosseae</name>
    <dbReference type="NCBI Taxonomy" id="27381"/>
    <lineage>
        <taxon>Eukaryota</taxon>
        <taxon>Fungi</taxon>
        <taxon>Fungi incertae sedis</taxon>
        <taxon>Mucoromycota</taxon>
        <taxon>Glomeromycotina</taxon>
        <taxon>Glomeromycetes</taxon>
        <taxon>Glomerales</taxon>
        <taxon>Glomeraceae</taxon>
        <taxon>Funneliformis</taxon>
    </lineage>
</organism>
<evidence type="ECO:0000313" key="2">
    <source>
        <dbReference type="Proteomes" id="UP000789375"/>
    </source>
</evidence>
<keyword evidence="2" id="KW-1185">Reference proteome</keyword>
<accession>A0A9N8YSA4</accession>
<reference evidence="1" key="1">
    <citation type="submission" date="2021-06" db="EMBL/GenBank/DDBJ databases">
        <authorList>
            <person name="Kallberg Y."/>
            <person name="Tangrot J."/>
            <person name="Rosling A."/>
        </authorList>
    </citation>
    <scope>NUCLEOTIDE SEQUENCE</scope>
    <source>
        <strain evidence="1">87-6 pot B 2015</strain>
    </source>
</reference>
<proteinExistence type="predicted"/>
<name>A0A9N8YSA4_FUNMO</name>
<gene>
    <name evidence="1" type="ORF">FMOSSE_LOCUS1111</name>
</gene>
<dbReference type="Proteomes" id="UP000789375">
    <property type="component" value="Unassembled WGS sequence"/>
</dbReference>
<dbReference type="EMBL" id="CAJVPP010000123">
    <property type="protein sequence ID" value="CAG8445091.1"/>
    <property type="molecule type" value="Genomic_DNA"/>
</dbReference>